<dbReference type="InterPro" id="IPR011659">
    <property type="entry name" value="WD40"/>
</dbReference>
<comment type="similarity">
    <text evidence="1">Belongs to the TolB family.</text>
</comment>
<evidence type="ECO:0000256" key="2">
    <source>
        <dbReference type="SAM" id="SignalP"/>
    </source>
</evidence>
<reference evidence="4" key="1">
    <citation type="submission" date="2017-02" db="EMBL/GenBank/DDBJ databases">
        <authorList>
            <person name="Daims H."/>
        </authorList>
    </citation>
    <scope>NUCLEOTIDE SEQUENCE [LARGE SCALE GENOMIC DNA]</scope>
</reference>
<sequence>MKSILVLPVIISSLLFNVTGYAKCTNNPVLQADSKFPAAVRGRLVYHSYINYSDGSSNLFLKDFRDNTLTQLNQSFWNIEDPMNAHFSPNGRHITFMGKQDTRWNIFIWKIGSPLPPVNLTKHTQVTGGTSEDPKFSSDGNYIVYKNNGDVAIGRLTFTDPDAPTLEASWAITNNGYSPEESMPYLSADGKYVYYSQGVRENSDLYRVSFKIMTDYITVGKPSLVAGRPGLAEFYPIVQNSALFFVGWKDATFKKDQIYLKTSLFNSYPSELNLNDCKADNSDPMPVDSSNIIFSSTRSNSDFYNLYLGNIYTGAVWSLNKFGVNQTQKHQLGATYSNAR</sequence>
<protein>
    <submittedName>
        <fullName evidence="3">Coagulation factor 5/8 type domain protein</fullName>
    </submittedName>
</protein>
<evidence type="ECO:0000313" key="3">
    <source>
        <dbReference type="EMBL" id="SJM93868.1"/>
    </source>
</evidence>
<evidence type="ECO:0000313" key="4">
    <source>
        <dbReference type="Proteomes" id="UP000195442"/>
    </source>
</evidence>
<dbReference type="PANTHER" id="PTHR36842:SF1">
    <property type="entry name" value="PROTEIN TOLB"/>
    <property type="match status" value="1"/>
</dbReference>
<gene>
    <name evidence="3" type="ORF">CRENPOLYSF2_370001</name>
</gene>
<name>A0A1R4HC84_9GAMM</name>
<dbReference type="RefSeq" id="WP_087147555.1">
    <property type="nucleotide sequence ID" value="NZ_FUKJ01000301.1"/>
</dbReference>
<dbReference type="OrthoDB" id="9805202at2"/>
<accession>A0A1R4HC84</accession>
<dbReference type="SUPFAM" id="SSF69304">
    <property type="entry name" value="Tricorn protease N-terminal domain"/>
    <property type="match status" value="1"/>
</dbReference>
<dbReference type="Pfam" id="PF07676">
    <property type="entry name" value="PD40"/>
    <property type="match status" value="2"/>
</dbReference>
<organism evidence="3 4">
    <name type="scientific">Crenothrix polyspora</name>
    <dbReference type="NCBI Taxonomy" id="360316"/>
    <lineage>
        <taxon>Bacteria</taxon>
        <taxon>Pseudomonadati</taxon>
        <taxon>Pseudomonadota</taxon>
        <taxon>Gammaproteobacteria</taxon>
        <taxon>Methylococcales</taxon>
        <taxon>Crenotrichaceae</taxon>
        <taxon>Crenothrix</taxon>
    </lineage>
</organism>
<feature type="chain" id="PRO_5012819944" evidence="2">
    <location>
        <begin position="23"/>
        <end position="340"/>
    </location>
</feature>
<dbReference type="Proteomes" id="UP000195442">
    <property type="component" value="Unassembled WGS sequence"/>
</dbReference>
<keyword evidence="4" id="KW-1185">Reference proteome</keyword>
<dbReference type="Gene3D" id="2.120.10.30">
    <property type="entry name" value="TolB, C-terminal domain"/>
    <property type="match status" value="1"/>
</dbReference>
<dbReference type="EMBL" id="FUKJ01000301">
    <property type="protein sequence ID" value="SJM93868.1"/>
    <property type="molecule type" value="Genomic_DNA"/>
</dbReference>
<evidence type="ECO:0000256" key="1">
    <source>
        <dbReference type="ARBA" id="ARBA00009820"/>
    </source>
</evidence>
<feature type="signal peptide" evidence="2">
    <location>
        <begin position="1"/>
        <end position="22"/>
    </location>
</feature>
<dbReference type="AlphaFoldDB" id="A0A1R4HC84"/>
<keyword evidence="2" id="KW-0732">Signal</keyword>
<dbReference type="PANTHER" id="PTHR36842">
    <property type="entry name" value="PROTEIN TOLB HOMOLOG"/>
    <property type="match status" value="1"/>
</dbReference>
<dbReference type="InterPro" id="IPR011042">
    <property type="entry name" value="6-blade_b-propeller_TolB-like"/>
</dbReference>
<proteinExistence type="inferred from homology"/>